<feature type="compositionally biased region" description="Basic residues" evidence="1">
    <location>
        <begin position="53"/>
        <end position="63"/>
    </location>
</feature>
<dbReference type="AlphaFoldDB" id="A0A5C3MVS9"/>
<feature type="compositionally biased region" description="Low complexity" evidence="1">
    <location>
        <begin position="251"/>
        <end position="271"/>
    </location>
</feature>
<feature type="region of interest" description="Disordered" evidence="1">
    <location>
        <begin position="1"/>
        <end position="138"/>
    </location>
</feature>
<dbReference type="EMBL" id="ML213520">
    <property type="protein sequence ID" value="TFK48286.1"/>
    <property type="molecule type" value="Genomic_DNA"/>
</dbReference>
<proteinExistence type="predicted"/>
<protein>
    <submittedName>
        <fullName evidence="2">Uncharacterized protein</fullName>
    </submittedName>
</protein>
<accession>A0A5C3MVS9</accession>
<sequence length="295" mass="32623">MYASPSTSSRPASSASYRYPPRHTPQYPPPPPRRVHSRSAPTPAAEVIYHTPSRYHHQPRHRPPPISVKAAEDYPFDDEPLMIYSTPNHPLAMSSPSSSSCTPPSPPPPRLPSLAAGYTSVSPPSHDHRGRLQSYVENPAQRRERVEFIKRRENLRRVRAWVHDLSESGLAEVEHVEDVRGKVRLTSRSRGLKLTCTQPQKHVDAPICTRSPAQSQVIYHTSPSPSPSPSWLDPSEPHIFYLTSGHPSPPSSSSSWSPSSSPPTSVGSLSPERGGKRFGKHSRQSSLESISEEGE</sequence>
<evidence type="ECO:0000313" key="2">
    <source>
        <dbReference type="EMBL" id="TFK48286.1"/>
    </source>
</evidence>
<organism evidence="2 3">
    <name type="scientific">Heliocybe sulcata</name>
    <dbReference type="NCBI Taxonomy" id="5364"/>
    <lineage>
        <taxon>Eukaryota</taxon>
        <taxon>Fungi</taxon>
        <taxon>Dikarya</taxon>
        <taxon>Basidiomycota</taxon>
        <taxon>Agaricomycotina</taxon>
        <taxon>Agaricomycetes</taxon>
        <taxon>Gloeophyllales</taxon>
        <taxon>Gloeophyllaceae</taxon>
        <taxon>Heliocybe</taxon>
    </lineage>
</organism>
<keyword evidence="3" id="KW-1185">Reference proteome</keyword>
<dbReference type="Proteomes" id="UP000305948">
    <property type="component" value="Unassembled WGS sequence"/>
</dbReference>
<dbReference type="OrthoDB" id="2747101at2759"/>
<name>A0A5C3MVS9_9AGAM</name>
<feature type="region of interest" description="Disordered" evidence="1">
    <location>
        <begin position="216"/>
        <end position="295"/>
    </location>
</feature>
<evidence type="ECO:0000256" key="1">
    <source>
        <dbReference type="SAM" id="MobiDB-lite"/>
    </source>
</evidence>
<feature type="compositionally biased region" description="Low complexity" evidence="1">
    <location>
        <begin position="1"/>
        <end position="19"/>
    </location>
</feature>
<feature type="compositionally biased region" description="Pro residues" evidence="1">
    <location>
        <begin position="22"/>
        <end position="32"/>
    </location>
</feature>
<gene>
    <name evidence="2" type="ORF">OE88DRAFT_568093</name>
</gene>
<evidence type="ECO:0000313" key="3">
    <source>
        <dbReference type="Proteomes" id="UP000305948"/>
    </source>
</evidence>
<reference evidence="2 3" key="1">
    <citation type="journal article" date="2019" name="Nat. Ecol. Evol.">
        <title>Megaphylogeny resolves global patterns of mushroom evolution.</title>
        <authorList>
            <person name="Varga T."/>
            <person name="Krizsan K."/>
            <person name="Foldi C."/>
            <person name="Dima B."/>
            <person name="Sanchez-Garcia M."/>
            <person name="Sanchez-Ramirez S."/>
            <person name="Szollosi G.J."/>
            <person name="Szarkandi J.G."/>
            <person name="Papp V."/>
            <person name="Albert L."/>
            <person name="Andreopoulos W."/>
            <person name="Angelini C."/>
            <person name="Antonin V."/>
            <person name="Barry K.W."/>
            <person name="Bougher N.L."/>
            <person name="Buchanan P."/>
            <person name="Buyck B."/>
            <person name="Bense V."/>
            <person name="Catcheside P."/>
            <person name="Chovatia M."/>
            <person name="Cooper J."/>
            <person name="Damon W."/>
            <person name="Desjardin D."/>
            <person name="Finy P."/>
            <person name="Geml J."/>
            <person name="Haridas S."/>
            <person name="Hughes K."/>
            <person name="Justo A."/>
            <person name="Karasinski D."/>
            <person name="Kautmanova I."/>
            <person name="Kiss B."/>
            <person name="Kocsube S."/>
            <person name="Kotiranta H."/>
            <person name="LaButti K.M."/>
            <person name="Lechner B.E."/>
            <person name="Liimatainen K."/>
            <person name="Lipzen A."/>
            <person name="Lukacs Z."/>
            <person name="Mihaltcheva S."/>
            <person name="Morgado L.N."/>
            <person name="Niskanen T."/>
            <person name="Noordeloos M.E."/>
            <person name="Ohm R.A."/>
            <person name="Ortiz-Santana B."/>
            <person name="Ovrebo C."/>
            <person name="Racz N."/>
            <person name="Riley R."/>
            <person name="Savchenko A."/>
            <person name="Shiryaev A."/>
            <person name="Soop K."/>
            <person name="Spirin V."/>
            <person name="Szebenyi C."/>
            <person name="Tomsovsky M."/>
            <person name="Tulloss R.E."/>
            <person name="Uehling J."/>
            <person name="Grigoriev I.V."/>
            <person name="Vagvolgyi C."/>
            <person name="Papp T."/>
            <person name="Martin F.M."/>
            <person name="Miettinen O."/>
            <person name="Hibbett D.S."/>
            <person name="Nagy L.G."/>
        </authorList>
    </citation>
    <scope>NUCLEOTIDE SEQUENCE [LARGE SCALE GENOMIC DNA]</scope>
    <source>
        <strain evidence="2 3">OMC1185</strain>
    </source>
</reference>